<organism evidence="1 2">
    <name type="scientific">Hyalomma asiaticum</name>
    <name type="common">Tick</name>
    <dbReference type="NCBI Taxonomy" id="266040"/>
    <lineage>
        <taxon>Eukaryota</taxon>
        <taxon>Metazoa</taxon>
        <taxon>Ecdysozoa</taxon>
        <taxon>Arthropoda</taxon>
        <taxon>Chelicerata</taxon>
        <taxon>Arachnida</taxon>
        <taxon>Acari</taxon>
        <taxon>Parasitiformes</taxon>
        <taxon>Ixodida</taxon>
        <taxon>Ixodoidea</taxon>
        <taxon>Ixodidae</taxon>
        <taxon>Hyalomminae</taxon>
        <taxon>Hyalomma</taxon>
    </lineage>
</organism>
<gene>
    <name evidence="1" type="ORF">HPB50_001387</name>
</gene>
<dbReference type="Proteomes" id="UP000821845">
    <property type="component" value="Chromosome 4"/>
</dbReference>
<dbReference type="EMBL" id="CM023484">
    <property type="protein sequence ID" value="KAH6931893.1"/>
    <property type="molecule type" value="Genomic_DNA"/>
</dbReference>
<reference evidence="1" key="1">
    <citation type="submission" date="2020-05" db="EMBL/GenBank/DDBJ databases">
        <title>Large-scale comparative analyses of tick genomes elucidate their genetic diversity and vector capacities.</title>
        <authorList>
            <person name="Jia N."/>
            <person name="Wang J."/>
            <person name="Shi W."/>
            <person name="Du L."/>
            <person name="Sun Y."/>
            <person name="Zhan W."/>
            <person name="Jiang J."/>
            <person name="Wang Q."/>
            <person name="Zhang B."/>
            <person name="Ji P."/>
            <person name="Sakyi L.B."/>
            <person name="Cui X."/>
            <person name="Yuan T."/>
            <person name="Jiang B."/>
            <person name="Yang W."/>
            <person name="Lam T.T.-Y."/>
            <person name="Chang Q."/>
            <person name="Ding S."/>
            <person name="Wang X."/>
            <person name="Zhu J."/>
            <person name="Ruan X."/>
            <person name="Zhao L."/>
            <person name="Wei J."/>
            <person name="Que T."/>
            <person name="Du C."/>
            <person name="Cheng J."/>
            <person name="Dai P."/>
            <person name="Han X."/>
            <person name="Huang E."/>
            <person name="Gao Y."/>
            <person name="Liu J."/>
            <person name="Shao H."/>
            <person name="Ye R."/>
            <person name="Li L."/>
            <person name="Wei W."/>
            <person name="Wang X."/>
            <person name="Wang C."/>
            <person name="Yang T."/>
            <person name="Huo Q."/>
            <person name="Li W."/>
            <person name="Guo W."/>
            <person name="Chen H."/>
            <person name="Zhou L."/>
            <person name="Ni X."/>
            <person name="Tian J."/>
            <person name="Zhou Y."/>
            <person name="Sheng Y."/>
            <person name="Liu T."/>
            <person name="Pan Y."/>
            <person name="Xia L."/>
            <person name="Li J."/>
            <person name="Zhao F."/>
            <person name="Cao W."/>
        </authorList>
    </citation>
    <scope>NUCLEOTIDE SEQUENCE</scope>
    <source>
        <strain evidence="1">Hyas-2018</strain>
    </source>
</reference>
<keyword evidence="2" id="KW-1185">Reference proteome</keyword>
<evidence type="ECO:0000313" key="2">
    <source>
        <dbReference type="Proteomes" id="UP000821845"/>
    </source>
</evidence>
<accession>A0ACB7SDV5</accession>
<comment type="caution">
    <text evidence="1">The sequence shown here is derived from an EMBL/GenBank/DDBJ whole genome shotgun (WGS) entry which is preliminary data.</text>
</comment>
<proteinExistence type="predicted"/>
<evidence type="ECO:0000313" key="1">
    <source>
        <dbReference type="EMBL" id="KAH6931893.1"/>
    </source>
</evidence>
<name>A0ACB7SDV5_HYAAI</name>
<sequence length="138" mass="15032">MGNFSQKPFDDVIKWLKTKTFRHVRIVTTLQTTKKKCRFLSIKTQNSSGTAARQGAPTAPQSPSAAAATVASPKPAPTVRLCHIVRRPDFEGYGFKLLEDHDKKLVFISAVESGSPAEAAGLQVKDIIIKVILNSLIS</sequence>
<protein>
    <submittedName>
        <fullName evidence="1">Uncharacterized protein</fullName>
    </submittedName>
</protein>